<feature type="disulfide bond" evidence="6">
    <location>
        <begin position="115"/>
        <end position="120"/>
    </location>
</feature>
<evidence type="ECO:0000313" key="10">
    <source>
        <dbReference type="Proteomes" id="UP000011080"/>
    </source>
</evidence>
<feature type="non-terminal residue" evidence="9">
    <location>
        <position position="1"/>
    </location>
</feature>
<proteinExistence type="inferred from homology"/>
<evidence type="ECO:0000256" key="4">
    <source>
        <dbReference type="ARBA" id="ARBA00022729"/>
    </source>
</evidence>
<evidence type="ECO:0000256" key="3">
    <source>
        <dbReference type="ARBA" id="ARBA00022525"/>
    </source>
</evidence>
<evidence type="ECO:0000256" key="5">
    <source>
        <dbReference type="ARBA" id="ARBA00023157"/>
    </source>
</evidence>
<evidence type="ECO:0000259" key="8">
    <source>
        <dbReference type="PROSITE" id="PS51767"/>
    </source>
</evidence>
<protein>
    <recommendedName>
        <fullName evidence="8">Peptidase A1 domain-containing protein</fullName>
    </recommendedName>
</protein>
<dbReference type="Gene3D" id="2.40.70.10">
    <property type="entry name" value="Acid Proteases"/>
    <property type="match status" value="2"/>
</dbReference>
<feature type="disulfide bond" evidence="6">
    <location>
        <begin position="316"/>
        <end position="350"/>
    </location>
</feature>
<dbReference type="SUPFAM" id="SSF50630">
    <property type="entry name" value="Acid proteases"/>
    <property type="match status" value="1"/>
</dbReference>
<dbReference type="PROSITE" id="PS51767">
    <property type="entry name" value="PEPTIDASE_A1"/>
    <property type="match status" value="1"/>
</dbReference>
<keyword evidence="4" id="KW-0732">Signal</keyword>
<evidence type="ECO:0000256" key="7">
    <source>
        <dbReference type="RuleBase" id="RU000454"/>
    </source>
</evidence>
<dbReference type="PANTHER" id="PTHR47966:SF49">
    <property type="entry name" value="PEPSIN A-5"/>
    <property type="match status" value="1"/>
</dbReference>
<evidence type="ECO:0000256" key="1">
    <source>
        <dbReference type="ARBA" id="ARBA00004239"/>
    </source>
</evidence>
<dbReference type="InterPro" id="IPR033121">
    <property type="entry name" value="PEPTIDASE_A1"/>
</dbReference>
<dbReference type="PRINTS" id="PR00792">
    <property type="entry name" value="PEPSIN"/>
</dbReference>
<dbReference type="PROSITE" id="PS00141">
    <property type="entry name" value="ASP_PROTEASE"/>
    <property type="match status" value="1"/>
</dbReference>
<reference evidence="9 10" key="1">
    <citation type="journal article" date="2012" name="Nat. Genet.">
        <title>The yak genome and adaptation to life at high altitude.</title>
        <authorList>
            <person name="Qiu Q."/>
            <person name="Zhang G."/>
            <person name="Ma T."/>
            <person name="Qian W."/>
            <person name="Wang J."/>
            <person name="Ye Z."/>
            <person name="Cao C."/>
            <person name="Hu Q."/>
            <person name="Kim J."/>
            <person name="Larkin D.M."/>
            <person name="Auvil L."/>
            <person name="Capitanu B."/>
            <person name="Ma J."/>
            <person name="Lewin H.A."/>
            <person name="Qian X."/>
            <person name="Lang Y."/>
            <person name="Zhou R."/>
            <person name="Wang L."/>
            <person name="Wang K."/>
            <person name="Xia J."/>
            <person name="Liao S."/>
            <person name="Pan S."/>
            <person name="Lu X."/>
            <person name="Hou H."/>
            <person name="Wang Y."/>
            <person name="Zang X."/>
            <person name="Yin Y."/>
            <person name="Ma H."/>
            <person name="Zhang J."/>
            <person name="Wang Z."/>
            <person name="Zhang Y."/>
            <person name="Zhang D."/>
            <person name="Yonezawa T."/>
            <person name="Hasegawa M."/>
            <person name="Zhong Y."/>
            <person name="Liu W."/>
            <person name="Zhang Y."/>
            <person name="Huang Z."/>
            <person name="Zhang S."/>
            <person name="Long R."/>
            <person name="Yang H."/>
            <person name="Wang J."/>
            <person name="Lenstra J.A."/>
            <person name="Cooper D.N."/>
            <person name="Wu Y."/>
            <person name="Wang J."/>
            <person name="Shi P."/>
            <person name="Wang J."/>
            <person name="Liu J."/>
        </authorList>
    </citation>
    <scope>NUCLEOTIDE SEQUENCE [LARGE SCALE GENOMIC DNA]</scope>
    <source>
        <strain evidence="10">yakQH1</strain>
    </source>
</reference>
<dbReference type="GO" id="GO:0006508">
    <property type="term" value="P:proteolysis"/>
    <property type="evidence" value="ECO:0007669"/>
    <property type="project" value="UniProtKB-KW"/>
</dbReference>
<evidence type="ECO:0000256" key="2">
    <source>
        <dbReference type="ARBA" id="ARBA00007447"/>
    </source>
</evidence>
<keyword evidence="3" id="KW-0964">Secreted</keyword>
<dbReference type="InterPro" id="IPR001969">
    <property type="entry name" value="Aspartic_peptidase_AS"/>
</dbReference>
<dbReference type="GO" id="GO:0005576">
    <property type="term" value="C:extracellular region"/>
    <property type="evidence" value="ECO:0007669"/>
    <property type="project" value="UniProtKB-SubCell"/>
</dbReference>
<name>L8J326_9CETA</name>
<dbReference type="Pfam" id="PF07966">
    <property type="entry name" value="A1_Propeptide"/>
    <property type="match status" value="1"/>
</dbReference>
<organism evidence="9 10">
    <name type="scientific">Bos mutus</name>
    <name type="common">wild yak</name>
    <dbReference type="NCBI Taxonomy" id="72004"/>
    <lineage>
        <taxon>Eukaryota</taxon>
        <taxon>Metazoa</taxon>
        <taxon>Chordata</taxon>
        <taxon>Craniata</taxon>
        <taxon>Vertebrata</taxon>
        <taxon>Euteleostomi</taxon>
        <taxon>Mammalia</taxon>
        <taxon>Eutheria</taxon>
        <taxon>Laurasiatheria</taxon>
        <taxon>Artiodactyla</taxon>
        <taxon>Ruminantia</taxon>
        <taxon>Pecora</taxon>
        <taxon>Bovidae</taxon>
        <taxon>Bovinae</taxon>
        <taxon>Bos</taxon>
    </lineage>
</organism>
<dbReference type="EMBL" id="JH880384">
    <property type="protein sequence ID" value="ELR62039.1"/>
    <property type="molecule type" value="Genomic_DNA"/>
</dbReference>
<keyword evidence="5 6" id="KW-1015">Disulfide bond</keyword>
<evidence type="ECO:0000313" key="9">
    <source>
        <dbReference type="EMBL" id="ELR62039.1"/>
    </source>
</evidence>
<dbReference type="InterPro" id="IPR001461">
    <property type="entry name" value="Aspartic_peptidase_A1"/>
</dbReference>
<evidence type="ECO:0000256" key="6">
    <source>
        <dbReference type="PIRSR" id="PIRSR601461-2"/>
    </source>
</evidence>
<comment type="subcellular location">
    <subcellularLocation>
        <location evidence="1">Secreted</location>
        <location evidence="1">Extracellular space</location>
    </subcellularLocation>
</comment>
<accession>L8J326</accession>
<dbReference type="PANTHER" id="PTHR47966">
    <property type="entry name" value="BETA-SITE APP-CLEAVING ENZYME, ISOFORM A-RELATED"/>
    <property type="match status" value="1"/>
</dbReference>
<sequence length="393" mass="44075">TQTSLSTWSQERNMNWLVLLGLVAFSECIVKIPLRRVKTMRNTVSGKNMLDNFLKEHAYRLSHISFRGSNLTSHSLRNIRDLFYVGNITIGTPPQKFQVILVTGSFFLWVPSIFCNSSTCSTHIRFRHLQSSTFQLINKTFSITYGSGRIKGVVVHDTVQIGNLVSTDQPLGLCMEESGFEGVSFDGILGLSYRNISFSGAIPIFYKLKNEGAISEPVFAFYLSKDKQEGSVVMFGGVDHRYYDGELNWVPLIKAGDWSVHMDRISMKRKIIACSDGYKALVDTGTSDIAGPRRLVNNIQKLIGATPRGSEYYISCSAVNTLPSIIFTINGVNYPVPPRAYILKDSRGRCYTTFREHRFSSSTETWILGAVFLRLYFSVFDQGNDRIGLAPAV</sequence>
<dbReference type="InterPro" id="IPR012848">
    <property type="entry name" value="Aspartic_peptidase_N"/>
</dbReference>
<dbReference type="FunFam" id="2.40.70.10:FF:000006">
    <property type="entry name" value="Cathepsin E"/>
    <property type="match status" value="1"/>
</dbReference>
<dbReference type="InterPro" id="IPR021109">
    <property type="entry name" value="Peptidase_aspartic_dom_sf"/>
</dbReference>
<dbReference type="Proteomes" id="UP000011080">
    <property type="component" value="Unassembled WGS sequence"/>
</dbReference>
<feature type="domain" description="Peptidase A1" evidence="8">
    <location>
        <begin position="84"/>
        <end position="390"/>
    </location>
</feature>
<keyword evidence="7" id="KW-0645">Protease</keyword>
<gene>
    <name evidence="9" type="ORF">M91_12574</name>
</gene>
<dbReference type="AlphaFoldDB" id="L8J326"/>
<keyword evidence="7" id="KW-0064">Aspartyl protease</keyword>
<dbReference type="FunFam" id="2.40.70.10:FF:000004">
    <property type="entry name" value="Pepsin A"/>
    <property type="match status" value="1"/>
</dbReference>
<keyword evidence="7" id="KW-0378">Hydrolase</keyword>
<comment type="similarity">
    <text evidence="2 7">Belongs to the peptidase A1 family.</text>
</comment>
<dbReference type="GO" id="GO:0004190">
    <property type="term" value="F:aspartic-type endopeptidase activity"/>
    <property type="evidence" value="ECO:0007669"/>
    <property type="project" value="UniProtKB-KW"/>
</dbReference>
<dbReference type="Pfam" id="PF00026">
    <property type="entry name" value="Asp"/>
    <property type="match status" value="1"/>
</dbReference>
<dbReference type="Gene3D" id="6.10.140.60">
    <property type="match status" value="1"/>
</dbReference>